<keyword evidence="3" id="KW-1185">Reference proteome</keyword>
<comment type="caution">
    <text evidence="2">The sequence shown here is derived from an EMBL/GenBank/DDBJ whole genome shotgun (WGS) entry which is preliminary data.</text>
</comment>
<feature type="region of interest" description="Disordered" evidence="1">
    <location>
        <begin position="31"/>
        <end position="148"/>
    </location>
</feature>
<name>A0ABS8V9V3_DATST</name>
<organism evidence="2 3">
    <name type="scientific">Datura stramonium</name>
    <name type="common">Jimsonweed</name>
    <name type="synonym">Common thornapple</name>
    <dbReference type="NCBI Taxonomy" id="4076"/>
    <lineage>
        <taxon>Eukaryota</taxon>
        <taxon>Viridiplantae</taxon>
        <taxon>Streptophyta</taxon>
        <taxon>Embryophyta</taxon>
        <taxon>Tracheophyta</taxon>
        <taxon>Spermatophyta</taxon>
        <taxon>Magnoliopsida</taxon>
        <taxon>eudicotyledons</taxon>
        <taxon>Gunneridae</taxon>
        <taxon>Pentapetalae</taxon>
        <taxon>asterids</taxon>
        <taxon>lamiids</taxon>
        <taxon>Solanales</taxon>
        <taxon>Solanaceae</taxon>
        <taxon>Solanoideae</taxon>
        <taxon>Datureae</taxon>
        <taxon>Datura</taxon>
    </lineage>
</organism>
<feature type="compositionally biased region" description="Basic and acidic residues" evidence="1">
    <location>
        <begin position="134"/>
        <end position="147"/>
    </location>
</feature>
<reference evidence="2 3" key="1">
    <citation type="journal article" date="2021" name="BMC Genomics">
        <title>Datura genome reveals duplications of psychoactive alkaloid biosynthetic genes and high mutation rate following tissue culture.</title>
        <authorList>
            <person name="Rajewski A."/>
            <person name="Carter-House D."/>
            <person name="Stajich J."/>
            <person name="Litt A."/>
        </authorList>
    </citation>
    <scope>NUCLEOTIDE SEQUENCE [LARGE SCALE GENOMIC DNA]</scope>
    <source>
        <strain evidence="2">AR-01</strain>
    </source>
</reference>
<evidence type="ECO:0000313" key="3">
    <source>
        <dbReference type="Proteomes" id="UP000823775"/>
    </source>
</evidence>
<feature type="compositionally biased region" description="Basic and acidic residues" evidence="1">
    <location>
        <begin position="98"/>
        <end position="118"/>
    </location>
</feature>
<gene>
    <name evidence="2" type="ORF">HAX54_030381</name>
</gene>
<evidence type="ECO:0000256" key="1">
    <source>
        <dbReference type="SAM" id="MobiDB-lite"/>
    </source>
</evidence>
<protein>
    <submittedName>
        <fullName evidence="2">Uncharacterized protein</fullName>
    </submittedName>
</protein>
<evidence type="ECO:0000313" key="2">
    <source>
        <dbReference type="EMBL" id="MCD9643162.1"/>
    </source>
</evidence>
<feature type="compositionally biased region" description="Basic and acidic residues" evidence="1">
    <location>
        <begin position="31"/>
        <end position="60"/>
    </location>
</feature>
<dbReference type="EMBL" id="JACEIK010003801">
    <property type="protein sequence ID" value="MCD9643162.1"/>
    <property type="molecule type" value="Genomic_DNA"/>
</dbReference>
<dbReference type="Proteomes" id="UP000823775">
    <property type="component" value="Unassembled WGS sequence"/>
</dbReference>
<feature type="compositionally biased region" description="Polar residues" evidence="1">
    <location>
        <begin position="86"/>
        <end position="97"/>
    </location>
</feature>
<accession>A0ABS8V9V3</accession>
<proteinExistence type="predicted"/>
<sequence>MAKVIVEVDLTKPKLNSIWVGVEDESCPLKERWKGKLWDTKEDEKRIRDNNKGKKNEKNKTTGKVIQSKQQEVAGSGENNKEGAEISQNKSQTSYDKGNNKGREIDKQGRSGLKDRLNKIKKKKNKKNTMNEQKIVEETGLDRKEECSDTILEETGENLHENNESSILPSNIKNMSPINLVVDLNDNILTSFSPQDMVNNTDKEEVEK</sequence>